<sequence>MQKVVERHTFGLTEDLRVEVSNGIDDFSSTCARRLKIVDGLFNLVLLINCKVTLMTDYKNRSRWTALLVAASLTVCVGCSKSNPLNRQAVQGVVTLQGKPITSGSIEFHPQGDEGTISGATIKDGSYYVDPSRGVPPGSYIVRVFASDEDTLVQDVPGESRGVVAKQIVPPEFNVKSQLYLTVKTDQKNVFDVEIPTMAN</sequence>
<name>A0A5C5WLG3_9PLAN</name>
<accession>A0A5C5WLG3</accession>
<comment type="caution">
    <text evidence="1">The sequence shown here is derived from an EMBL/GenBank/DDBJ whole genome shotgun (WGS) entry which is preliminary data.</text>
</comment>
<reference evidence="1 2" key="1">
    <citation type="submission" date="2019-02" db="EMBL/GenBank/DDBJ databases">
        <title>Deep-cultivation of Planctomycetes and their phenomic and genomic characterization uncovers novel biology.</title>
        <authorList>
            <person name="Wiegand S."/>
            <person name="Jogler M."/>
            <person name="Boedeker C."/>
            <person name="Pinto D."/>
            <person name="Vollmers J."/>
            <person name="Rivas-Marin E."/>
            <person name="Kohn T."/>
            <person name="Peeters S.H."/>
            <person name="Heuer A."/>
            <person name="Rast P."/>
            <person name="Oberbeckmann S."/>
            <person name="Bunk B."/>
            <person name="Jeske O."/>
            <person name="Meyerdierks A."/>
            <person name="Storesund J.E."/>
            <person name="Kallscheuer N."/>
            <person name="Luecker S."/>
            <person name="Lage O.M."/>
            <person name="Pohl T."/>
            <person name="Merkel B.J."/>
            <person name="Hornburger P."/>
            <person name="Mueller R.-W."/>
            <person name="Bruemmer F."/>
            <person name="Labrenz M."/>
            <person name="Spormann A.M."/>
            <person name="Op Den Camp H."/>
            <person name="Overmann J."/>
            <person name="Amann R."/>
            <person name="Jetten M.S.M."/>
            <person name="Mascher T."/>
            <person name="Medema M.H."/>
            <person name="Devos D.P."/>
            <person name="Kaster A.-K."/>
            <person name="Ovreas L."/>
            <person name="Rohde M."/>
            <person name="Galperin M.Y."/>
            <person name="Jogler C."/>
        </authorList>
    </citation>
    <scope>NUCLEOTIDE SEQUENCE [LARGE SCALE GENOMIC DNA]</scope>
    <source>
        <strain evidence="1 2">KOR42</strain>
    </source>
</reference>
<keyword evidence="2" id="KW-1185">Reference proteome</keyword>
<dbReference type="AlphaFoldDB" id="A0A5C5WLG3"/>
<protein>
    <recommendedName>
        <fullName evidence="3">Carboxypeptidase regulatory-like domain-containing protein</fullName>
    </recommendedName>
</protein>
<evidence type="ECO:0000313" key="1">
    <source>
        <dbReference type="EMBL" id="TWT51624.1"/>
    </source>
</evidence>
<dbReference type="Proteomes" id="UP000317243">
    <property type="component" value="Unassembled WGS sequence"/>
</dbReference>
<organism evidence="1 2">
    <name type="scientific">Thalassoglobus neptunius</name>
    <dbReference type="NCBI Taxonomy" id="1938619"/>
    <lineage>
        <taxon>Bacteria</taxon>
        <taxon>Pseudomonadati</taxon>
        <taxon>Planctomycetota</taxon>
        <taxon>Planctomycetia</taxon>
        <taxon>Planctomycetales</taxon>
        <taxon>Planctomycetaceae</taxon>
        <taxon>Thalassoglobus</taxon>
    </lineage>
</organism>
<gene>
    <name evidence="1" type="ORF">KOR42_35120</name>
</gene>
<dbReference type="EMBL" id="SIHI01000012">
    <property type="protein sequence ID" value="TWT51624.1"/>
    <property type="molecule type" value="Genomic_DNA"/>
</dbReference>
<evidence type="ECO:0008006" key="3">
    <source>
        <dbReference type="Google" id="ProtNLM"/>
    </source>
</evidence>
<evidence type="ECO:0000313" key="2">
    <source>
        <dbReference type="Proteomes" id="UP000317243"/>
    </source>
</evidence>
<proteinExistence type="predicted"/>